<name>A0A1N7J0D6_9BACI</name>
<evidence type="ECO:0000256" key="5">
    <source>
        <dbReference type="ARBA" id="ARBA00022833"/>
    </source>
</evidence>
<evidence type="ECO:0000259" key="9">
    <source>
        <dbReference type="PROSITE" id="PS52035"/>
    </source>
</evidence>
<dbReference type="EMBL" id="FTOC01000003">
    <property type="protein sequence ID" value="SIS42852.1"/>
    <property type="molecule type" value="Genomic_DNA"/>
</dbReference>
<dbReference type="RefSeq" id="WP_076557622.1">
    <property type="nucleotide sequence ID" value="NZ_FTOC01000003.1"/>
</dbReference>
<dbReference type="InterPro" id="IPR000834">
    <property type="entry name" value="Peptidase_M14"/>
</dbReference>
<dbReference type="Gene3D" id="3.40.630.10">
    <property type="entry name" value="Zn peptidases"/>
    <property type="match status" value="1"/>
</dbReference>
<feature type="active site" description="Proton donor/acceptor" evidence="7">
    <location>
        <position position="289"/>
    </location>
</feature>
<proteinExistence type="inferred from homology"/>
<protein>
    <submittedName>
        <fullName evidence="10">Zinc carboxypeptidase</fullName>
    </submittedName>
</protein>
<feature type="chain" id="PRO_5012591296" evidence="8">
    <location>
        <begin position="23"/>
        <end position="494"/>
    </location>
</feature>
<dbReference type="SUPFAM" id="SSF53187">
    <property type="entry name" value="Zn-dependent exopeptidases"/>
    <property type="match status" value="1"/>
</dbReference>
<evidence type="ECO:0000256" key="8">
    <source>
        <dbReference type="SAM" id="SignalP"/>
    </source>
</evidence>
<reference evidence="11" key="1">
    <citation type="submission" date="2017-01" db="EMBL/GenBank/DDBJ databases">
        <authorList>
            <person name="Varghese N."/>
            <person name="Submissions S."/>
        </authorList>
    </citation>
    <scope>NUCLEOTIDE SEQUENCE [LARGE SCALE GENOMIC DNA]</scope>
    <source>
        <strain evidence="11">DSM 23127</strain>
    </source>
</reference>
<keyword evidence="10" id="KW-0121">Carboxypeptidase</keyword>
<dbReference type="GO" id="GO:0008270">
    <property type="term" value="F:zinc ion binding"/>
    <property type="evidence" value="ECO:0007669"/>
    <property type="project" value="InterPro"/>
</dbReference>
<accession>A0A1N7J0D6</accession>
<evidence type="ECO:0000256" key="1">
    <source>
        <dbReference type="ARBA" id="ARBA00001947"/>
    </source>
</evidence>
<evidence type="ECO:0000313" key="11">
    <source>
        <dbReference type="Proteomes" id="UP000187608"/>
    </source>
</evidence>
<keyword evidence="8" id="KW-0732">Signal</keyword>
<dbReference type="STRING" id="570947.SAMN05421687_103118"/>
<dbReference type="GO" id="GO:0005615">
    <property type="term" value="C:extracellular space"/>
    <property type="evidence" value="ECO:0007669"/>
    <property type="project" value="TreeGrafter"/>
</dbReference>
<evidence type="ECO:0000256" key="6">
    <source>
        <dbReference type="ARBA" id="ARBA00023049"/>
    </source>
</evidence>
<sequence length="494" mass="57604">MNKKWMIVFFILAWTFPVSVHADKIVNTNSTYTYEEMQGDLEQLDDTYGDLVEVFDIGDSVYDRDIYLVKLGYGDDHVLYNGSHHAREWLTTILNMNMIEEYAKGYLGETSFPSYNAKQVLDDTSIWFVPMVNPDGVTLQQKGLSAFPEEVHDKLIEWNEGSTNFKRWKANAQGIDLNRQYPSGWNNVTKTSRSYKNFKGDYPLQAPEAKVMRDLQYLLNPELTISYHTAGQIMYWNYRIEPEDYERNSRIARNYSRFSGYDLVQFESNGSGYTDWVLDYWDQPALTPELAVYPGPTNVDPARFPTAWENNKVAGLYAAREGFDISDRDYREKAEMWLDHRTKRLLEEEGENYTRVQALDERYQLHPVQMMELYSWYQSCQNCSAQSLSEEMEGLKAFDEWKEEKTVQPNHVFTVRFNTDLTAASRSSESFYLQTENGEDMETGAVQGGEDTVLVYPPKGGYESRETYSLYIKDITSEEEYEMEKEIAFTFHVE</sequence>
<organism evidence="10 11">
    <name type="scientific">Salimicrobium flavidum</name>
    <dbReference type="NCBI Taxonomy" id="570947"/>
    <lineage>
        <taxon>Bacteria</taxon>
        <taxon>Bacillati</taxon>
        <taxon>Bacillota</taxon>
        <taxon>Bacilli</taxon>
        <taxon>Bacillales</taxon>
        <taxon>Bacillaceae</taxon>
        <taxon>Salimicrobium</taxon>
    </lineage>
</organism>
<gene>
    <name evidence="10" type="ORF">SAMN05421687_103118</name>
</gene>
<keyword evidence="6" id="KW-0482">Metalloprotease</keyword>
<dbReference type="PANTHER" id="PTHR11705:SF143">
    <property type="entry name" value="SLL0236 PROTEIN"/>
    <property type="match status" value="1"/>
</dbReference>
<keyword evidence="5" id="KW-0862">Zinc</keyword>
<feature type="domain" description="Peptidase M14" evidence="9">
    <location>
        <begin position="30"/>
        <end position="322"/>
    </location>
</feature>
<keyword evidence="3" id="KW-0645">Protease</keyword>
<feature type="signal peptide" evidence="8">
    <location>
        <begin position="1"/>
        <end position="22"/>
    </location>
</feature>
<dbReference type="GO" id="GO:0004181">
    <property type="term" value="F:metallocarboxypeptidase activity"/>
    <property type="evidence" value="ECO:0007669"/>
    <property type="project" value="InterPro"/>
</dbReference>
<dbReference type="Proteomes" id="UP000187608">
    <property type="component" value="Unassembled WGS sequence"/>
</dbReference>
<comment type="cofactor">
    <cofactor evidence="1">
        <name>Zn(2+)</name>
        <dbReference type="ChEBI" id="CHEBI:29105"/>
    </cofactor>
</comment>
<dbReference type="PRINTS" id="PR00765">
    <property type="entry name" value="CRBOXYPTASEA"/>
</dbReference>
<dbReference type="GO" id="GO:0006508">
    <property type="term" value="P:proteolysis"/>
    <property type="evidence" value="ECO:0007669"/>
    <property type="project" value="UniProtKB-KW"/>
</dbReference>
<comment type="similarity">
    <text evidence="2 7">Belongs to the peptidase M14 family.</text>
</comment>
<evidence type="ECO:0000256" key="4">
    <source>
        <dbReference type="ARBA" id="ARBA00022801"/>
    </source>
</evidence>
<evidence type="ECO:0000313" key="10">
    <source>
        <dbReference type="EMBL" id="SIS42852.1"/>
    </source>
</evidence>
<dbReference type="AlphaFoldDB" id="A0A1N7J0D6"/>
<dbReference type="PANTHER" id="PTHR11705">
    <property type="entry name" value="PROTEASE FAMILY M14 CARBOXYPEPTIDASE A,B"/>
    <property type="match status" value="1"/>
</dbReference>
<dbReference type="SMART" id="SM00631">
    <property type="entry name" value="Zn_pept"/>
    <property type="match status" value="1"/>
</dbReference>
<keyword evidence="11" id="KW-1185">Reference proteome</keyword>
<dbReference type="PROSITE" id="PS52035">
    <property type="entry name" value="PEPTIDASE_M14"/>
    <property type="match status" value="1"/>
</dbReference>
<evidence type="ECO:0000256" key="3">
    <source>
        <dbReference type="ARBA" id="ARBA00022670"/>
    </source>
</evidence>
<dbReference type="OrthoDB" id="9802862at2"/>
<keyword evidence="4" id="KW-0378">Hydrolase</keyword>
<evidence type="ECO:0000256" key="7">
    <source>
        <dbReference type="PROSITE-ProRule" id="PRU01379"/>
    </source>
</evidence>
<dbReference type="Pfam" id="PF00246">
    <property type="entry name" value="Peptidase_M14"/>
    <property type="match status" value="1"/>
</dbReference>
<evidence type="ECO:0000256" key="2">
    <source>
        <dbReference type="ARBA" id="ARBA00005988"/>
    </source>
</evidence>